<name>A4G7K4_HERAR</name>
<protein>
    <submittedName>
        <fullName evidence="1">Uncharacterized protein</fullName>
    </submittedName>
</protein>
<dbReference type="HOGENOM" id="CLU_2916261_0_0_4"/>
<dbReference type="KEGG" id="har:HEAR2360"/>
<evidence type="ECO:0000313" key="2">
    <source>
        <dbReference type="Proteomes" id="UP000006697"/>
    </source>
</evidence>
<dbReference type="STRING" id="204773.HEAR2360"/>
<proteinExistence type="predicted"/>
<reference evidence="1 2" key="1">
    <citation type="journal article" date="2007" name="PLoS Genet.">
        <title>A tale of two oxidation states: bacterial colonization of arsenic-rich environments.</title>
        <authorList>
            <person name="Muller D."/>
            <person name="Medigue C."/>
            <person name="Koechler S."/>
            <person name="Barbe V."/>
            <person name="Barakat M."/>
            <person name="Talla E."/>
            <person name="Bonnefoy V."/>
            <person name="Krin E."/>
            <person name="Arsene-Ploetze F."/>
            <person name="Carapito C."/>
            <person name="Chandler M."/>
            <person name="Cournoyer B."/>
            <person name="Cruveiller S."/>
            <person name="Dossat C."/>
            <person name="Duval S."/>
            <person name="Heymann M."/>
            <person name="Leize E."/>
            <person name="Lieutaud A."/>
            <person name="Lievremont D."/>
            <person name="Makita Y."/>
            <person name="Mangenot S."/>
            <person name="Nitschke W."/>
            <person name="Ortet P."/>
            <person name="Perdrial N."/>
            <person name="Schoepp B."/>
            <person name="Siguier N."/>
            <person name="Simeonova D.D."/>
            <person name="Rouy Z."/>
            <person name="Segurens B."/>
            <person name="Turlin E."/>
            <person name="Vallenet D."/>
            <person name="Van Dorsselaer A."/>
            <person name="Weiss S."/>
            <person name="Weissenbach J."/>
            <person name="Lett M.C."/>
            <person name="Danchin A."/>
            <person name="Bertin P.N."/>
        </authorList>
    </citation>
    <scope>NUCLEOTIDE SEQUENCE [LARGE SCALE GENOMIC DNA]</scope>
    <source>
        <strain evidence="2">ULPAs1</strain>
    </source>
</reference>
<dbReference type="AlphaFoldDB" id="A4G7K4"/>
<evidence type="ECO:0000313" key="1">
    <source>
        <dbReference type="EMBL" id="CAL62491.1"/>
    </source>
</evidence>
<dbReference type="EMBL" id="CU207211">
    <property type="protein sequence ID" value="CAL62491.1"/>
    <property type="molecule type" value="Genomic_DNA"/>
</dbReference>
<accession>A4G7K4</accession>
<dbReference type="Proteomes" id="UP000006697">
    <property type="component" value="Chromosome"/>
</dbReference>
<sequence>MLISSASGDLIYINQSGMIASSSAWLRLDDAVQKCRHRIQSTQTTVAFDMDQWHICLRVYS</sequence>
<gene>
    <name evidence="1" type="ordered locus">HEAR2360</name>
</gene>
<organism evidence="1 2">
    <name type="scientific">Herminiimonas arsenicoxydans</name>
    <dbReference type="NCBI Taxonomy" id="204773"/>
    <lineage>
        <taxon>Bacteria</taxon>
        <taxon>Pseudomonadati</taxon>
        <taxon>Pseudomonadota</taxon>
        <taxon>Betaproteobacteria</taxon>
        <taxon>Burkholderiales</taxon>
        <taxon>Oxalobacteraceae</taxon>
        <taxon>Herminiimonas</taxon>
    </lineage>
</organism>
<keyword evidence="2" id="KW-1185">Reference proteome</keyword>